<evidence type="ECO:0000313" key="2">
    <source>
        <dbReference type="EMBL" id="MBZ5709290.1"/>
    </source>
</evidence>
<feature type="region of interest" description="Disordered" evidence="1">
    <location>
        <begin position="60"/>
        <end position="112"/>
    </location>
</feature>
<protein>
    <submittedName>
        <fullName evidence="2">Uncharacterized protein</fullName>
    </submittedName>
</protein>
<evidence type="ECO:0000256" key="1">
    <source>
        <dbReference type="SAM" id="MobiDB-lite"/>
    </source>
</evidence>
<gene>
    <name evidence="2" type="ORF">K7C98_08450</name>
</gene>
<name>A0ABS7TM44_9BACT</name>
<comment type="caution">
    <text evidence="2">The sequence shown here is derived from an EMBL/GenBank/DDBJ whole genome shotgun (WGS) entry which is preliminary data.</text>
</comment>
<dbReference type="RefSeq" id="WP_224191067.1">
    <property type="nucleotide sequence ID" value="NZ_JAIRAU010000005.1"/>
</dbReference>
<sequence length="112" mass="11556">MNTVIARVLRVLTGHSPTALLHAADAHGHEHKLEVPVDAVRSVVPGHVLVLQWSVHALPDDLASTEPSGPEVSPAAPTTQPEASSATSSTTDTAARHLESLLGLQPGRLSGG</sequence>
<organism evidence="2 3">
    <name type="scientific">Nannocystis pusilla</name>
    <dbReference type="NCBI Taxonomy" id="889268"/>
    <lineage>
        <taxon>Bacteria</taxon>
        <taxon>Pseudomonadati</taxon>
        <taxon>Myxococcota</taxon>
        <taxon>Polyangia</taxon>
        <taxon>Nannocystales</taxon>
        <taxon>Nannocystaceae</taxon>
        <taxon>Nannocystis</taxon>
    </lineage>
</organism>
<proteinExistence type="predicted"/>
<keyword evidence="3" id="KW-1185">Reference proteome</keyword>
<dbReference type="Proteomes" id="UP001139031">
    <property type="component" value="Unassembled WGS sequence"/>
</dbReference>
<accession>A0ABS7TM44</accession>
<evidence type="ECO:0000313" key="3">
    <source>
        <dbReference type="Proteomes" id="UP001139031"/>
    </source>
</evidence>
<feature type="compositionally biased region" description="Low complexity" evidence="1">
    <location>
        <begin position="73"/>
        <end position="93"/>
    </location>
</feature>
<reference evidence="2" key="1">
    <citation type="submission" date="2021-08" db="EMBL/GenBank/DDBJ databases">
        <authorList>
            <person name="Stevens D.C."/>
        </authorList>
    </citation>
    <scope>NUCLEOTIDE SEQUENCE</scope>
    <source>
        <strain evidence="2">DSM 53165</strain>
    </source>
</reference>
<dbReference type="EMBL" id="JAIRAU010000005">
    <property type="protein sequence ID" value="MBZ5709290.1"/>
    <property type="molecule type" value="Genomic_DNA"/>
</dbReference>